<keyword evidence="1" id="KW-0812">Transmembrane</keyword>
<dbReference type="Proteomes" id="UP001301731">
    <property type="component" value="Chromosome"/>
</dbReference>
<protein>
    <submittedName>
        <fullName evidence="2">Uncharacterized protein</fullName>
    </submittedName>
</protein>
<dbReference type="PROSITE" id="PS51257">
    <property type="entry name" value="PROKAR_LIPOPROTEIN"/>
    <property type="match status" value="1"/>
</dbReference>
<keyword evidence="3" id="KW-1185">Reference proteome</keyword>
<dbReference type="RefSeq" id="WP_318109272.1">
    <property type="nucleotide sequence ID" value="NZ_CP137573.1"/>
</dbReference>
<evidence type="ECO:0000313" key="3">
    <source>
        <dbReference type="Proteomes" id="UP001301731"/>
    </source>
</evidence>
<name>A0ABZ0M5E8_9ACTN</name>
<gene>
    <name evidence="2" type="ORF">R2D22_34975</name>
</gene>
<dbReference type="EMBL" id="CP137573">
    <property type="protein sequence ID" value="WOX26308.1"/>
    <property type="molecule type" value="Genomic_DNA"/>
</dbReference>
<organism evidence="2 3">
    <name type="scientific">Streptomyces solicathayae</name>
    <dbReference type="NCBI Taxonomy" id="3081768"/>
    <lineage>
        <taxon>Bacteria</taxon>
        <taxon>Bacillati</taxon>
        <taxon>Actinomycetota</taxon>
        <taxon>Actinomycetes</taxon>
        <taxon>Kitasatosporales</taxon>
        <taxon>Streptomycetaceae</taxon>
        <taxon>Streptomyces</taxon>
    </lineage>
</organism>
<sequence>MPDVPARGGDVAVWDAVQGVSGALSAVVVIVACVYAREQIKESKHTRALQSLIAIHQEFQAPPLRKVRRRLRLGEVNAASLTPEDREVVEDLLQKLELIAFLVSRGLVELDDVVALFPSVPVVLGRLQPFIESRRLTEPTYAVNAASLARRYP</sequence>
<evidence type="ECO:0000313" key="2">
    <source>
        <dbReference type="EMBL" id="WOX26308.1"/>
    </source>
</evidence>
<reference evidence="2 3" key="1">
    <citation type="submission" date="2023-10" db="EMBL/GenBank/DDBJ databases">
        <title>The genome sequence of Streptomyces sp. HUAS YS2.</title>
        <authorList>
            <person name="Mo P."/>
        </authorList>
    </citation>
    <scope>NUCLEOTIDE SEQUENCE [LARGE SCALE GENOMIC DNA]</scope>
    <source>
        <strain evidence="2 3">HUAS YS2</strain>
    </source>
</reference>
<feature type="transmembrane region" description="Helical" evidence="1">
    <location>
        <begin position="12"/>
        <end position="36"/>
    </location>
</feature>
<keyword evidence="1" id="KW-1133">Transmembrane helix</keyword>
<evidence type="ECO:0000256" key="1">
    <source>
        <dbReference type="SAM" id="Phobius"/>
    </source>
</evidence>
<proteinExistence type="predicted"/>
<accession>A0ABZ0M5E8</accession>
<keyword evidence="1" id="KW-0472">Membrane</keyword>